<evidence type="ECO:0000313" key="3">
    <source>
        <dbReference type="Proteomes" id="UP000051401"/>
    </source>
</evidence>
<dbReference type="STRING" id="540747.SAMN04488031_104264"/>
<sequence length="817" mass="87664">MKDMHVVSDTAVATCVMMRVCAVPLELYREAVPPDLHGLLLEHEACRAGLERAAEAAVAALDDVVNAGGWSREETKKLGTLRRRVARRAPPQPVDGETLGWLAERAAPLAAEIEGVFGALARRDGLLDEIAARLEAGAEAVLPEVWARIAGAPALAALVREHDAAFFGLCSEGAEEAGFWSGKRGRHRAKYLKTILQRGTFRTVPRGWYTYAGFAAVQGGPTGPLVVAARKAASHAVNFHDLRRRASEDWAEGDDVPLMLSPLNWRDGERIGFCVSGWANPAKVSEISLRRSDFLGRVLEAMEGHVLSAKEIAGRMDGAVTPEETEILPAFLAHLLEKGVVQACPQAGQSLSGWAAPGRLSAPAHIRARPHSFTDVYTGIEGAVSADQLERVQAGMADVARLSALIEGDRAGQAGPGDARAASGSVPLLSVVRARLLKEERAGGAPVPSGGTPAAFRACDWPLPSSRQGAYARLHGHIGSRLGGAGPITLPGALLEGGGAAPVWPRDAMVRLAGPAAGFCGVFDESFVAGSMDARFLWAAERLGHDLPQKAFYEEFLTALQGDHGIRFVELLFPPLSLGAANAVIRPRYLDRWTGDPDCGSYFQSETAGMEFLSLERFGIERTARGQRLTCDGERIFAMYHATRLPLPPWDVLTNQMLNAAPPFMRVSSRRLHRVLDAFPEAASAPPVQTESGLVVSCAQWRLRPEEHWAPEDGLLDKMRGLARLRRDRGVPRFVFLSPGPGLRPEVCDLDDPLSPRKIEEVAETAPDLLAIAMTPDETTSLVKSALGTHAACALVRYPLGRGPGALAEGAAAELKW</sequence>
<name>A0A0T5PB39_9RHOB</name>
<dbReference type="Proteomes" id="UP000325785">
    <property type="component" value="Chromosome"/>
</dbReference>
<proteinExistence type="predicted"/>
<evidence type="ECO:0008006" key="5">
    <source>
        <dbReference type="Google" id="ProtNLM"/>
    </source>
</evidence>
<organism evidence="1 3">
    <name type="scientific">Roseovarius indicus</name>
    <dbReference type="NCBI Taxonomy" id="540747"/>
    <lineage>
        <taxon>Bacteria</taxon>
        <taxon>Pseudomonadati</taxon>
        <taxon>Pseudomonadota</taxon>
        <taxon>Alphaproteobacteria</taxon>
        <taxon>Rhodobacterales</taxon>
        <taxon>Roseobacteraceae</taxon>
        <taxon>Roseovarius</taxon>
    </lineage>
</organism>
<accession>A0A0T5PB39</accession>
<dbReference type="EMBL" id="LAXI01000003">
    <property type="protein sequence ID" value="KRS18505.1"/>
    <property type="molecule type" value="Genomic_DNA"/>
</dbReference>
<keyword evidence="3" id="KW-1185">Reference proteome</keyword>
<evidence type="ECO:0000313" key="2">
    <source>
        <dbReference type="EMBL" id="QEW25495.1"/>
    </source>
</evidence>
<gene>
    <name evidence="2" type="ORF">RIdsm_01282</name>
    <name evidence="1" type="ORF">XM52_06755</name>
</gene>
<dbReference type="Proteomes" id="UP000051401">
    <property type="component" value="Unassembled WGS sequence"/>
</dbReference>
<protein>
    <recommendedName>
        <fullName evidence="5">Lantibiotic dehydratase N-terminal domain-containing protein</fullName>
    </recommendedName>
</protein>
<dbReference type="EMBL" id="CP031598">
    <property type="protein sequence ID" value="QEW25495.1"/>
    <property type="molecule type" value="Genomic_DNA"/>
</dbReference>
<dbReference type="KEGG" id="rid:RIdsm_01282"/>
<evidence type="ECO:0000313" key="1">
    <source>
        <dbReference type="EMBL" id="KRS18505.1"/>
    </source>
</evidence>
<dbReference type="AlphaFoldDB" id="A0A0T5PB39"/>
<evidence type="ECO:0000313" key="4">
    <source>
        <dbReference type="Proteomes" id="UP000325785"/>
    </source>
</evidence>
<reference evidence="1 3" key="1">
    <citation type="submission" date="2015-04" db="EMBL/GenBank/DDBJ databases">
        <title>The draft genome sequence of Roseovarius indicus B108T.</title>
        <authorList>
            <person name="Li G."/>
            <person name="Lai Q."/>
            <person name="Shao Z."/>
            <person name="Yan P."/>
        </authorList>
    </citation>
    <scope>NUCLEOTIDE SEQUENCE [LARGE SCALE GENOMIC DNA]</scope>
    <source>
        <strain evidence="1 3">B108</strain>
    </source>
</reference>
<reference evidence="2 4" key="2">
    <citation type="submission" date="2018-08" db="EMBL/GenBank/DDBJ databases">
        <title>Genetic Globetrotter - A new plasmid hitch-hiking vast phylogenetic and geographic distances.</title>
        <authorList>
            <person name="Vollmers J."/>
            <person name="Petersen J."/>
        </authorList>
    </citation>
    <scope>NUCLEOTIDE SEQUENCE [LARGE SCALE GENOMIC DNA]</scope>
    <source>
        <strain evidence="2 4">DSM 26383</strain>
    </source>
</reference>
<dbReference type="PATRIC" id="fig|540747.5.peg.3713"/>